<evidence type="ECO:0000256" key="2">
    <source>
        <dbReference type="ARBA" id="ARBA00005166"/>
    </source>
</evidence>
<dbReference type="EC" id="2.7.7.23" evidence="15"/>
<evidence type="ECO:0000256" key="11">
    <source>
        <dbReference type="ARBA" id="ARBA00048247"/>
    </source>
</evidence>
<dbReference type="SUPFAM" id="SSF53448">
    <property type="entry name" value="Nucleotide-diphospho-sugar transferases"/>
    <property type="match status" value="1"/>
</dbReference>
<evidence type="ECO:0000259" key="13">
    <source>
        <dbReference type="Pfam" id="PF00483"/>
    </source>
</evidence>
<evidence type="ECO:0000256" key="5">
    <source>
        <dbReference type="ARBA" id="ARBA00022540"/>
    </source>
</evidence>
<dbReference type="GO" id="GO:0019134">
    <property type="term" value="F:glucosamine-1-phosphate N-acetyltransferase activity"/>
    <property type="evidence" value="ECO:0007669"/>
    <property type="project" value="UniProtKB-EC"/>
</dbReference>
<dbReference type="PANTHER" id="PTHR43584">
    <property type="entry name" value="NUCLEOTIDYL TRANSFERASE"/>
    <property type="match status" value="1"/>
</dbReference>
<evidence type="ECO:0000256" key="10">
    <source>
        <dbReference type="ARBA" id="ARBA00023315"/>
    </source>
</evidence>
<dbReference type="Pfam" id="PF00483">
    <property type="entry name" value="NTP_transferase"/>
    <property type="match status" value="1"/>
</dbReference>
<keyword evidence="9" id="KW-0511">Multifunctional enzyme</keyword>
<dbReference type="InterPro" id="IPR029044">
    <property type="entry name" value="Nucleotide-diphossugar_trans"/>
</dbReference>
<evidence type="ECO:0000256" key="3">
    <source>
        <dbReference type="ARBA" id="ARBA00005208"/>
    </source>
</evidence>
<sequence>MKGRLDLRPEKLAVRKAVILAAGLSTRTYPLTVRKPKPLLKLANEPNLCHLIRGLKSAGVKHVILVVGFERQQIEQRLGDNFEGIRIDYALQEQALGTGHAVLQAEPFVKGEPFMVLNGDDLLLPDALRDGASCVPSLIVAWHDQPQRFGVVEVANGYVHRIHEKPKEAPPKALVSTGAWALPPEAMDWLKNLQPAEDGEIRLPDIMPNLVQIGLRAVITEDGWMPVTYPWDVLLATKHLLNLWGTERVNELLPPLQVLGEVDPTAEIIGDVRVEAGAKIGAGAKIIGPSIIGKGSVIGEGCDIVRTVIGENCRIKRGAHLEDCVLLDNVQIGEDAELEWSVIGDNAVIGNEVKAFSKVPTGITVRSVVKGQLVDTGMERLGCIIGDGARIGDRSVLYPGVKIWVDKVVLPRTEVLEDVR</sequence>
<dbReference type="EMBL" id="JANUCP010000005">
    <property type="protein sequence ID" value="MCS3920247.1"/>
    <property type="molecule type" value="Genomic_DNA"/>
</dbReference>
<dbReference type="EC" id="2.3.1.157" evidence="15"/>
<evidence type="ECO:0000256" key="9">
    <source>
        <dbReference type="ARBA" id="ARBA00023268"/>
    </source>
</evidence>
<accession>A0ABT2EQN6</accession>
<dbReference type="InterPro" id="IPR011004">
    <property type="entry name" value="Trimer_LpxA-like_sf"/>
</dbReference>
<dbReference type="CDD" id="cd04181">
    <property type="entry name" value="NTP_transferase"/>
    <property type="match status" value="1"/>
</dbReference>
<dbReference type="PANTHER" id="PTHR43584:SF8">
    <property type="entry name" value="N-ACETYLMURAMATE ALPHA-1-PHOSPHATE URIDYLYLTRANSFERASE"/>
    <property type="match status" value="1"/>
</dbReference>
<keyword evidence="6 15" id="KW-0808">Transferase</keyword>
<keyword evidence="16" id="KW-1185">Reference proteome</keyword>
<comment type="caution">
    <text evidence="15">The sequence shown here is derived from an EMBL/GenBank/DDBJ whole genome shotgun (WGS) entry which is preliminary data.</text>
</comment>
<feature type="domain" description="Nucleotidyl transferase" evidence="13">
    <location>
        <begin position="16"/>
        <end position="225"/>
    </location>
</feature>
<dbReference type="Gene3D" id="2.160.10.10">
    <property type="entry name" value="Hexapeptide repeat proteins"/>
    <property type="match status" value="1"/>
</dbReference>
<evidence type="ECO:0000256" key="7">
    <source>
        <dbReference type="ARBA" id="ARBA00022695"/>
    </source>
</evidence>
<evidence type="ECO:0000313" key="15">
    <source>
        <dbReference type="EMBL" id="MCS3920247.1"/>
    </source>
</evidence>
<dbReference type="Proteomes" id="UP001204798">
    <property type="component" value="Unassembled WGS sequence"/>
</dbReference>
<dbReference type="Pfam" id="PF25084">
    <property type="entry name" value="LbH_EIF2B"/>
    <property type="match status" value="1"/>
</dbReference>
<keyword evidence="5" id="KW-0396">Initiation factor</keyword>
<keyword evidence="7 15" id="KW-0548">Nucleotidyltransferase</keyword>
<gene>
    <name evidence="15" type="ORF">M2350_002676</name>
</gene>
<evidence type="ECO:0000259" key="14">
    <source>
        <dbReference type="Pfam" id="PF25084"/>
    </source>
</evidence>
<dbReference type="InterPro" id="IPR056764">
    <property type="entry name" value="LbH_EIF2B3/5"/>
</dbReference>
<evidence type="ECO:0000256" key="12">
    <source>
        <dbReference type="ARBA" id="ARBA00048493"/>
    </source>
</evidence>
<proteinExistence type="predicted"/>
<reference evidence="15 16" key="1">
    <citation type="submission" date="2022-08" db="EMBL/GenBank/DDBJ databases">
        <title>Bacterial and archaeal communities from various locations to study Microbial Dark Matter (Phase II).</title>
        <authorList>
            <person name="Stepanauskas R."/>
        </authorList>
    </citation>
    <scope>NUCLEOTIDE SEQUENCE [LARGE SCALE GENOMIC DNA]</scope>
    <source>
        <strain evidence="15 16">PD1</strain>
    </source>
</reference>
<evidence type="ECO:0000256" key="6">
    <source>
        <dbReference type="ARBA" id="ARBA00022679"/>
    </source>
</evidence>
<comment type="subcellular location">
    <subcellularLocation>
        <location evidence="1">Cytoplasm</location>
        <location evidence="1">Cytosol</location>
    </subcellularLocation>
</comment>
<dbReference type="InterPro" id="IPR050065">
    <property type="entry name" value="GlmU-like"/>
</dbReference>
<evidence type="ECO:0000313" key="16">
    <source>
        <dbReference type="Proteomes" id="UP001204798"/>
    </source>
</evidence>
<dbReference type="GO" id="GO:0003977">
    <property type="term" value="F:UDP-N-acetylglucosamine diphosphorylase activity"/>
    <property type="evidence" value="ECO:0007669"/>
    <property type="project" value="UniProtKB-EC"/>
</dbReference>
<dbReference type="InterPro" id="IPR005835">
    <property type="entry name" value="NTP_transferase_dom"/>
</dbReference>
<keyword evidence="10 15" id="KW-0012">Acyltransferase</keyword>
<evidence type="ECO:0000256" key="8">
    <source>
        <dbReference type="ARBA" id="ARBA00022917"/>
    </source>
</evidence>
<comment type="catalytic activity">
    <reaction evidence="12">
        <text>N-acetyl-alpha-D-glucosamine 1-phosphate + UTP + H(+) = UDP-N-acetyl-alpha-D-glucosamine + diphosphate</text>
        <dbReference type="Rhea" id="RHEA:13509"/>
        <dbReference type="ChEBI" id="CHEBI:15378"/>
        <dbReference type="ChEBI" id="CHEBI:33019"/>
        <dbReference type="ChEBI" id="CHEBI:46398"/>
        <dbReference type="ChEBI" id="CHEBI:57705"/>
        <dbReference type="ChEBI" id="CHEBI:57776"/>
        <dbReference type="EC" id="2.7.7.23"/>
    </reaction>
</comment>
<comment type="catalytic activity">
    <reaction evidence="11">
        <text>alpha-D-glucosamine 1-phosphate + acetyl-CoA = N-acetyl-alpha-D-glucosamine 1-phosphate + CoA + H(+)</text>
        <dbReference type="Rhea" id="RHEA:13725"/>
        <dbReference type="ChEBI" id="CHEBI:15378"/>
        <dbReference type="ChEBI" id="CHEBI:57287"/>
        <dbReference type="ChEBI" id="CHEBI:57288"/>
        <dbReference type="ChEBI" id="CHEBI:57776"/>
        <dbReference type="ChEBI" id="CHEBI:58516"/>
        <dbReference type="EC" id="2.3.1.157"/>
    </reaction>
</comment>
<keyword evidence="8" id="KW-0648">Protein biosynthesis</keyword>
<name>A0ABT2EQN6_9BACT</name>
<keyword evidence="4" id="KW-0963">Cytoplasm</keyword>
<organism evidence="15 16">
    <name type="scientific">Candidatus Fervidibacter sacchari</name>
    <dbReference type="NCBI Taxonomy" id="1448929"/>
    <lineage>
        <taxon>Bacteria</taxon>
        <taxon>Candidatus Fervidibacterota</taxon>
        <taxon>Candidatus Fervidibacter</taxon>
    </lineage>
</organism>
<comment type="pathway">
    <text evidence="2">Nucleotide-sugar biosynthesis; UDP-N-acetyl-alpha-D-glucosamine biosynthesis; N-acetyl-alpha-D-glucosamine 1-phosphate from alpha-D-glucosamine 6-phosphate (route II): step 2/2.</text>
</comment>
<evidence type="ECO:0000256" key="4">
    <source>
        <dbReference type="ARBA" id="ARBA00022490"/>
    </source>
</evidence>
<comment type="pathway">
    <text evidence="3">Nucleotide-sugar biosynthesis; UDP-N-acetyl-alpha-D-glucosamine biosynthesis; UDP-N-acetyl-alpha-D-glucosamine from N-acetyl-alpha-D-glucosamine 1-phosphate: step 1/1.</text>
</comment>
<protein>
    <submittedName>
        <fullName evidence="15">Bifunctional UDP-N-acetylglucosamine pyrophosphorylase/glucosamine-1-phosphate N-acetyltransferase</fullName>
        <ecNumber evidence="15">2.3.1.157</ecNumber>
        <ecNumber evidence="15">2.7.7.23</ecNumber>
    </submittedName>
</protein>
<dbReference type="Gene3D" id="3.90.550.10">
    <property type="entry name" value="Spore Coat Polysaccharide Biosynthesis Protein SpsA, Chain A"/>
    <property type="match status" value="1"/>
</dbReference>
<evidence type="ECO:0000256" key="1">
    <source>
        <dbReference type="ARBA" id="ARBA00004514"/>
    </source>
</evidence>
<dbReference type="SUPFAM" id="SSF51161">
    <property type="entry name" value="Trimeric LpxA-like enzymes"/>
    <property type="match status" value="1"/>
</dbReference>
<feature type="domain" description="EIF2B subunit epsilon/gamma LbH" evidence="14">
    <location>
        <begin position="275"/>
        <end position="355"/>
    </location>
</feature>